<dbReference type="EMBL" id="LVHD01000018">
    <property type="protein sequence ID" value="OAG75991.1"/>
    <property type="molecule type" value="Genomic_DNA"/>
</dbReference>
<gene>
    <name evidence="2" type="ORF">Amal_01761</name>
</gene>
<feature type="signal peptide" evidence="1">
    <location>
        <begin position="1"/>
        <end position="18"/>
    </location>
</feature>
<dbReference type="AlphaFoldDB" id="A0A177G871"/>
<organism evidence="2 3">
    <name type="scientific">Acetobacter malorum</name>
    <dbReference type="NCBI Taxonomy" id="178901"/>
    <lineage>
        <taxon>Bacteria</taxon>
        <taxon>Pseudomonadati</taxon>
        <taxon>Pseudomonadota</taxon>
        <taxon>Alphaproteobacteria</taxon>
        <taxon>Acetobacterales</taxon>
        <taxon>Acetobacteraceae</taxon>
        <taxon>Acetobacter</taxon>
    </lineage>
</organism>
<dbReference type="PATRIC" id="fig|178901.16.peg.1875"/>
<evidence type="ECO:0000313" key="2">
    <source>
        <dbReference type="EMBL" id="OAG75991.1"/>
    </source>
</evidence>
<reference evidence="2 3" key="1">
    <citation type="submission" date="2016-03" db="EMBL/GenBank/DDBJ databases">
        <title>Draft genome sequence of Acetobacter malorum CECT 7742, a strain isolated from strawberry vinegar.</title>
        <authorList>
            <person name="Sainz F."/>
            <person name="Mas A."/>
            <person name="Torija M.J."/>
        </authorList>
    </citation>
    <scope>NUCLEOTIDE SEQUENCE [LARGE SCALE GENOMIC DNA]</scope>
    <source>
        <strain evidence="2 3">CECT 7742</strain>
    </source>
</reference>
<evidence type="ECO:0000256" key="1">
    <source>
        <dbReference type="SAM" id="SignalP"/>
    </source>
</evidence>
<evidence type="ECO:0008006" key="4">
    <source>
        <dbReference type="Google" id="ProtNLM"/>
    </source>
</evidence>
<name>A0A177G871_9PROT</name>
<proteinExistence type="predicted"/>
<protein>
    <recommendedName>
        <fullName evidence="4">Lipoprotein</fullName>
    </recommendedName>
</protein>
<dbReference type="Proteomes" id="UP000077349">
    <property type="component" value="Unassembled WGS sequence"/>
</dbReference>
<dbReference type="STRING" id="178901.AmDm5_1883"/>
<evidence type="ECO:0000313" key="3">
    <source>
        <dbReference type="Proteomes" id="UP000077349"/>
    </source>
</evidence>
<comment type="caution">
    <text evidence="2">The sequence shown here is derived from an EMBL/GenBank/DDBJ whole genome shotgun (WGS) entry which is preliminary data.</text>
</comment>
<sequence>MKKSILALAALPLLAACSGNQVTLRKAALDTMSAYHLADTGAQAYLSTGKANDTVKADIKTASDAALAPLTALDTAVSSGDTLTNAEIATAESALASLQSALATGQTGATTTTTTSTGAN</sequence>
<feature type="chain" id="PRO_5008061697" description="Lipoprotein" evidence="1">
    <location>
        <begin position="19"/>
        <end position="120"/>
    </location>
</feature>
<accession>A0A177G871</accession>
<keyword evidence="1" id="KW-0732">Signal</keyword>
<dbReference type="PROSITE" id="PS51257">
    <property type="entry name" value="PROKAR_LIPOPROTEIN"/>
    <property type="match status" value="1"/>
</dbReference>